<evidence type="ECO:0000259" key="2">
    <source>
        <dbReference type="Pfam" id="PF00535"/>
    </source>
</evidence>
<comment type="similarity">
    <text evidence="1">Belongs to the glycosyltransferase 2 family. WaaE/KdtX subfamily.</text>
</comment>
<organism evidence="3 4">
    <name type="scientific">Faecalibacter macacae</name>
    <dbReference type="NCBI Taxonomy" id="1859289"/>
    <lineage>
        <taxon>Bacteria</taxon>
        <taxon>Pseudomonadati</taxon>
        <taxon>Bacteroidota</taxon>
        <taxon>Flavobacteriia</taxon>
        <taxon>Flavobacteriales</taxon>
        <taxon>Weeksellaceae</taxon>
        <taxon>Faecalibacter</taxon>
    </lineage>
</organism>
<sequence length="260" mass="31030">MQKISALLITYNEEKNIKRFLEDADYADEIIVVDSYSLDRTVEIAKTFPKVKLFQRVFTNFSDQKNFAIHQASNEWITFFDADEHIPENLKEEILKTVESNTSADAYYVYRKFYFKNKLLNYSGMQNDKAIRLFKKSKNRYKNNRLVHELIQCDGLVSKLKNRLDHYTYSSSEDYRKKLTSYSRLRAQELRMKNLKPNFFHFQIKPAYRFINHYIIRLGFLDGKEGYVISRLHAESVKKRYVFLNEIYEAQASQLINKNA</sequence>
<dbReference type="Pfam" id="PF00535">
    <property type="entry name" value="Glycos_transf_2"/>
    <property type="match status" value="1"/>
</dbReference>
<name>A0A3L9MF00_9FLAO</name>
<gene>
    <name evidence="3" type="ORF">EAH69_05370</name>
</gene>
<comment type="caution">
    <text evidence="3">The sequence shown here is derived from an EMBL/GenBank/DDBJ whole genome shotgun (WGS) entry which is preliminary data.</text>
</comment>
<reference evidence="3 4" key="1">
    <citation type="submission" date="2018-10" db="EMBL/GenBank/DDBJ databases">
        <authorList>
            <person name="Chen X."/>
        </authorList>
    </citation>
    <scope>NUCLEOTIDE SEQUENCE [LARGE SCALE GENOMIC DNA]</scope>
    <source>
        <strain evidence="3 4">YIM 102668</strain>
    </source>
</reference>
<evidence type="ECO:0000313" key="4">
    <source>
        <dbReference type="Proteomes" id="UP000275348"/>
    </source>
</evidence>
<protein>
    <submittedName>
        <fullName evidence="3">Glycosyltransferase family 2 protein</fullName>
    </submittedName>
</protein>
<dbReference type="PANTHER" id="PTHR43630">
    <property type="entry name" value="POLY-BETA-1,6-N-ACETYL-D-GLUCOSAMINE SYNTHASE"/>
    <property type="match status" value="1"/>
</dbReference>
<dbReference type="SUPFAM" id="SSF53448">
    <property type="entry name" value="Nucleotide-diphospho-sugar transferases"/>
    <property type="match status" value="1"/>
</dbReference>
<evidence type="ECO:0000313" key="3">
    <source>
        <dbReference type="EMBL" id="RLZ11471.1"/>
    </source>
</evidence>
<dbReference type="CDD" id="cd02511">
    <property type="entry name" value="Beta4Glucosyltransferase"/>
    <property type="match status" value="1"/>
</dbReference>
<dbReference type="PANTHER" id="PTHR43630:SF2">
    <property type="entry name" value="GLYCOSYLTRANSFERASE"/>
    <property type="match status" value="1"/>
</dbReference>
<dbReference type="OrthoDB" id="9815923at2"/>
<dbReference type="InterPro" id="IPR029044">
    <property type="entry name" value="Nucleotide-diphossugar_trans"/>
</dbReference>
<dbReference type="RefSeq" id="WP_121934151.1">
    <property type="nucleotide sequence ID" value="NZ_RDOJ01000005.1"/>
</dbReference>
<dbReference type="EMBL" id="RDOJ01000005">
    <property type="protein sequence ID" value="RLZ11471.1"/>
    <property type="molecule type" value="Genomic_DNA"/>
</dbReference>
<dbReference type="InterPro" id="IPR001173">
    <property type="entry name" value="Glyco_trans_2-like"/>
</dbReference>
<accession>A0A3L9MF00</accession>
<dbReference type="AlphaFoldDB" id="A0A3L9MF00"/>
<feature type="domain" description="Glycosyltransferase 2-like" evidence="2">
    <location>
        <begin position="5"/>
        <end position="140"/>
    </location>
</feature>
<evidence type="ECO:0000256" key="1">
    <source>
        <dbReference type="ARBA" id="ARBA00038494"/>
    </source>
</evidence>
<dbReference type="Gene3D" id="3.90.550.10">
    <property type="entry name" value="Spore Coat Polysaccharide Biosynthesis Protein SpsA, Chain A"/>
    <property type="match status" value="1"/>
</dbReference>
<proteinExistence type="inferred from homology"/>
<dbReference type="Proteomes" id="UP000275348">
    <property type="component" value="Unassembled WGS sequence"/>
</dbReference>
<keyword evidence="4" id="KW-1185">Reference proteome</keyword>